<dbReference type="RefSeq" id="WP_127787022.1">
    <property type="nucleotide sequence ID" value="NZ_SACL01000002.1"/>
</dbReference>
<evidence type="ECO:0000313" key="2">
    <source>
        <dbReference type="Proteomes" id="UP000282957"/>
    </source>
</evidence>
<dbReference type="Proteomes" id="UP000282957">
    <property type="component" value="Unassembled WGS sequence"/>
</dbReference>
<organism evidence="1 2">
    <name type="scientific">Rhodovarius crocodyli</name>
    <dbReference type="NCBI Taxonomy" id="1979269"/>
    <lineage>
        <taxon>Bacteria</taxon>
        <taxon>Pseudomonadati</taxon>
        <taxon>Pseudomonadota</taxon>
        <taxon>Alphaproteobacteria</taxon>
        <taxon>Acetobacterales</taxon>
        <taxon>Roseomonadaceae</taxon>
        <taxon>Rhodovarius</taxon>
    </lineage>
</organism>
<protein>
    <submittedName>
        <fullName evidence="1">Uncharacterized protein</fullName>
    </submittedName>
</protein>
<reference evidence="1 2" key="1">
    <citation type="submission" date="2019-01" db="EMBL/GenBank/DDBJ databases">
        <authorList>
            <person name="Chen W.-M."/>
        </authorList>
    </citation>
    <scope>NUCLEOTIDE SEQUENCE [LARGE SCALE GENOMIC DNA]</scope>
    <source>
        <strain evidence="1 2">CCP-6</strain>
    </source>
</reference>
<accession>A0A437MJF0</accession>
<dbReference type="AlphaFoldDB" id="A0A437MJF0"/>
<keyword evidence="2" id="KW-1185">Reference proteome</keyword>
<comment type="caution">
    <text evidence="1">The sequence shown here is derived from an EMBL/GenBank/DDBJ whole genome shotgun (WGS) entry which is preliminary data.</text>
</comment>
<proteinExistence type="predicted"/>
<dbReference type="EMBL" id="SACL01000002">
    <property type="protein sequence ID" value="RVT97794.1"/>
    <property type="molecule type" value="Genomic_DNA"/>
</dbReference>
<sequence>MRTSLPISAAGSVVALLQRGDQGWFLIALDGRLSDLDRQDFATPEAAERIARLHLAVNHPTVPPLGTSLRH</sequence>
<evidence type="ECO:0000313" key="1">
    <source>
        <dbReference type="EMBL" id="RVT97794.1"/>
    </source>
</evidence>
<dbReference type="OrthoDB" id="7283841at2"/>
<name>A0A437MJF0_9PROT</name>
<gene>
    <name evidence="1" type="ORF">EOD42_08320</name>
</gene>